<sequence>MERHDPTRTSSRVDVLNLYPRKASCLYSMFHNLRRLLSCVLDTSPSSTQVALLLDLH</sequence>
<organism evidence="1 2">
    <name type="scientific">Ensete ventricosum</name>
    <name type="common">Abyssinian banana</name>
    <name type="synonym">Musa ensete</name>
    <dbReference type="NCBI Taxonomy" id="4639"/>
    <lineage>
        <taxon>Eukaryota</taxon>
        <taxon>Viridiplantae</taxon>
        <taxon>Streptophyta</taxon>
        <taxon>Embryophyta</taxon>
        <taxon>Tracheophyta</taxon>
        <taxon>Spermatophyta</taxon>
        <taxon>Magnoliopsida</taxon>
        <taxon>Liliopsida</taxon>
        <taxon>Zingiberales</taxon>
        <taxon>Musaceae</taxon>
        <taxon>Ensete</taxon>
    </lineage>
</organism>
<gene>
    <name evidence="1" type="ORF">B296_00010592</name>
</gene>
<evidence type="ECO:0000313" key="2">
    <source>
        <dbReference type="Proteomes" id="UP000287651"/>
    </source>
</evidence>
<dbReference type="Proteomes" id="UP000287651">
    <property type="component" value="Unassembled WGS sequence"/>
</dbReference>
<dbReference type="EMBL" id="AMZH03012083">
    <property type="protein sequence ID" value="RRT51708.1"/>
    <property type="molecule type" value="Genomic_DNA"/>
</dbReference>
<evidence type="ECO:0000313" key="1">
    <source>
        <dbReference type="EMBL" id="RRT51708.1"/>
    </source>
</evidence>
<accession>A0A426YJ04</accession>
<name>A0A426YJ04_ENSVE</name>
<proteinExistence type="predicted"/>
<reference evidence="1 2" key="1">
    <citation type="journal article" date="2014" name="Agronomy (Basel)">
        <title>A Draft Genome Sequence for Ensete ventricosum, the Drought-Tolerant Tree Against Hunger.</title>
        <authorList>
            <person name="Harrison J."/>
            <person name="Moore K.A."/>
            <person name="Paszkiewicz K."/>
            <person name="Jones T."/>
            <person name="Grant M."/>
            <person name="Ambacheew D."/>
            <person name="Muzemil S."/>
            <person name="Studholme D.J."/>
        </authorList>
    </citation>
    <scope>NUCLEOTIDE SEQUENCE [LARGE SCALE GENOMIC DNA]</scope>
</reference>
<dbReference type="AlphaFoldDB" id="A0A426YJ04"/>
<protein>
    <submittedName>
        <fullName evidence="1">Uncharacterized protein</fullName>
    </submittedName>
</protein>
<comment type="caution">
    <text evidence="1">The sequence shown here is derived from an EMBL/GenBank/DDBJ whole genome shotgun (WGS) entry which is preliminary data.</text>
</comment>